<dbReference type="SUPFAM" id="SSF49764">
    <property type="entry name" value="HSP20-like chaperones"/>
    <property type="match status" value="1"/>
</dbReference>
<comment type="caution">
    <text evidence="4">The sequence shown here is derived from an EMBL/GenBank/DDBJ whole genome shotgun (WGS) entry which is preliminary data.</text>
</comment>
<proteinExistence type="inferred from homology"/>
<dbReference type="PANTHER" id="PTHR11527">
    <property type="entry name" value="HEAT-SHOCK PROTEIN 20 FAMILY MEMBER"/>
    <property type="match status" value="1"/>
</dbReference>
<dbReference type="CDD" id="cd06464">
    <property type="entry name" value="ACD_sHsps-like"/>
    <property type="match status" value="1"/>
</dbReference>
<protein>
    <submittedName>
        <fullName evidence="4">Hsp20/alpha crystallin family protein</fullName>
    </submittedName>
</protein>
<dbReference type="InterPro" id="IPR008978">
    <property type="entry name" value="HSP20-like_chaperone"/>
</dbReference>
<dbReference type="Gene3D" id="2.60.40.790">
    <property type="match status" value="1"/>
</dbReference>
<evidence type="ECO:0000313" key="4">
    <source>
        <dbReference type="EMBL" id="MBL0395073.1"/>
    </source>
</evidence>
<reference evidence="4 5" key="1">
    <citation type="journal article" date="2017" name="Int. J. Syst. Evol. Microbiol.">
        <title>Ramlibacter monticola sp. nov., isolated from forest soil.</title>
        <authorList>
            <person name="Chaudhary D.K."/>
            <person name="Kim J."/>
        </authorList>
    </citation>
    <scope>NUCLEOTIDE SEQUENCE [LARGE SCALE GENOMIC DNA]</scope>
    <source>
        <strain evidence="4 5">KACC 19175</strain>
    </source>
</reference>
<name>A0A937CXA3_9BURK</name>
<dbReference type="Proteomes" id="UP000599109">
    <property type="component" value="Unassembled WGS sequence"/>
</dbReference>
<accession>A0A937CXA3</accession>
<dbReference type="InterPro" id="IPR031107">
    <property type="entry name" value="Small_HSP"/>
</dbReference>
<evidence type="ECO:0000313" key="5">
    <source>
        <dbReference type="Proteomes" id="UP000599109"/>
    </source>
</evidence>
<feature type="domain" description="SHSP" evidence="3">
    <location>
        <begin position="34"/>
        <end position="147"/>
    </location>
</feature>
<dbReference type="RefSeq" id="WP_201677743.1">
    <property type="nucleotide sequence ID" value="NZ_JAEQNE010000011.1"/>
</dbReference>
<dbReference type="PROSITE" id="PS01031">
    <property type="entry name" value="SHSP"/>
    <property type="match status" value="1"/>
</dbReference>
<keyword evidence="5" id="KW-1185">Reference proteome</keyword>
<sequence length="147" mass="16080">MSPLFRSTADFFAELNRMQSMLDRVFPGPGASIRSQADAAFPVLNVGTSPASIEVQALAPGLDPSQLDITVDRGLLVIAGERKSQLPPADERVNVYANERFAGRFRRVVSLPEDADPARVEASYRDGVLRVSVAKRESSLPRRIEVN</sequence>
<evidence type="ECO:0000256" key="2">
    <source>
        <dbReference type="RuleBase" id="RU003616"/>
    </source>
</evidence>
<dbReference type="AlphaFoldDB" id="A0A937CXA3"/>
<evidence type="ECO:0000259" key="3">
    <source>
        <dbReference type="PROSITE" id="PS01031"/>
    </source>
</evidence>
<organism evidence="4 5">
    <name type="scientific">Ramlibacter monticola</name>
    <dbReference type="NCBI Taxonomy" id="1926872"/>
    <lineage>
        <taxon>Bacteria</taxon>
        <taxon>Pseudomonadati</taxon>
        <taxon>Pseudomonadota</taxon>
        <taxon>Betaproteobacteria</taxon>
        <taxon>Burkholderiales</taxon>
        <taxon>Comamonadaceae</taxon>
        <taxon>Ramlibacter</taxon>
    </lineage>
</organism>
<dbReference type="InterPro" id="IPR002068">
    <property type="entry name" value="A-crystallin/Hsp20_dom"/>
</dbReference>
<comment type="similarity">
    <text evidence="1 2">Belongs to the small heat shock protein (HSP20) family.</text>
</comment>
<dbReference type="EMBL" id="JAEQNE010000011">
    <property type="protein sequence ID" value="MBL0395073.1"/>
    <property type="molecule type" value="Genomic_DNA"/>
</dbReference>
<gene>
    <name evidence="4" type="ORF">JJ685_28330</name>
</gene>
<evidence type="ECO:0000256" key="1">
    <source>
        <dbReference type="PROSITE-ProRule" id="PRU00285"/>
    </source>
</evidence>
<dbReference type="Pfam" id="PF00011">
    <property type="entry name" value="HSP20"/>
    <property type="match status" value="1"/>
</dbReference>